<dbReference type="InterPro" id="IPR052635">
    <property type="entry name" value="Sec_Metab_Biosynth_Reg"/>
</dbReference>
<comment type="caution">
    <text evidence="2">The sequence shown here is derived from an EMBL/GenBank/DDBJ whole genome shotgun (WGS) entry which is preliminary data.</text>
</comment>
<name>A0A428NNY0_9HYPO</name>
<keyword evidence="3" id="KW-1185">Reference proteome</keyword>
<feature type="compositionally biased region" description="Basic residues" evidence="1">
    <location>
        <begin position="49"/>
        <end position="63"/>
    </location>
</feature>
<proteinExistence type="predicted"/>
<evidence type="ECO:0000313" key="3">
    <source>
        <dbReference type="Proteomes" id="UP000288168"/>
    </source>
</evidence>
<dbReference type="OrthoDB" id="194358at2759"/>
<protein>
    <recommendedName>
        <fullName evidence="4">BZIP domain-containing protein</fullName>
    </recommendedName>
</protein>
<feature type="region of interest" description="Disordered" evidence="1">
    <location>
        <begin position="1"/>
        <end position="123"/>
    </location>
</feature>
<dbReference type="PANTHER" id="PTHR39607:SF1">
    <property type="entry name" value="B-ZIP TRANSCRIPTION FACTOR (EUROFUNG)"/>
    <property type="match status" value="1"/>
</dbReference>
<feature type="compositionally biased region" description="Basic and acidic residues" evidence="1">
    <location>
        <begin position="27"/>
        <end position="43"/>
    </location>
</feature>
<feature type="compositionally biased region" description="Low complexity" evidence="1">
    <location>
        <begin position="113"/>
        <end position="123"/>
    </location>
</feature>
<dbReference type="STRING" id="1325734.A0A428NNY0"/>
<organism evidence="2 3">
    <name type="scientific">Fusarium duplospermum</name>
    <dbReference type="NCBI Taxonomy" id="1325734"/>
    <lineage>
        <taxon>Eukaryota</taxon>
        <taxon>Fungi</taxon>
        <taxon>Dikarya</taxon>
        <taxon>Ascomycota</taxon>
        <taxon>Pezizomycotina</taxon>
        <taxon>Sordariomycetes</taxon>
        <taxon>Hypocreomycetidae</taxon>
        <taxon>Hypocreales</taxon>
        <taxon>Nectriaceae</taxon>
        <taxon>Fusarium</taxon>
        <taxon>Fusarium solani species complex</taxon>
    </lineage>
</organism>
<gene>
    <name evidence="2" type="ORF">CEP54_015457</name>
</gene>
<evidence type="ECO:0000313" key="2">
    <source>
        <dbReference type="EMBL" id="RSL42508.1"/>
    </source>
</evidence>
<dbReference type="AlphaFoldDB" id="A0A428NNY0"/>
<dbReference type="CDD" id="cd14688">
    <property type="entry name" value="bZIP_YAP"/>
    <property type="match status" value="1"/>
</dbReference>
<dbReference type="EMBL" id="NKCI01000364">
    <property type="protein sequence ID" value="RSL42508.1"/>
    <property type="molecule type" value="Genomic_DNA"/>
</dbReference>
<feature type="compositionally biased region" description="Low complexity" evidence="1">
    <location>
        <begin position="73"/>
        <end position="94"/>
    </location>
</feature>
<evidence type="ECO:0000256" key="1">
    <source>
        <dbReference type="SAM" id="MobiDB-lite"/>
    </source>
</evidence>
<dbReference type="Proteomes" id="UP000288168">
    <property type="component" value="Unassembled WGS sequence"/>
</dbReference>
<accession>A0A428NNY0</accession>
<evidence type="ECO:0008006" key="4">
    <source>
        <dbReference type="Google" id="ProtNLM"/>
    </source>
</evidence>
<sequence length="213" mass="23774">MSACNHMGDRTSKKNTRTTSAFSAYSKPDEDWTKISNLDERRRLQNRIAQRKRRSKLKQRLKLNGRIDTITKSNQSSLNPQNSQSSTPTQSPTPHGHAILPIEPASGPSAKTQSPRSHSSSHPQFALSAYLALDDTPLAPHDPALPCPTMATAGTYDNHIPACIVPVKLPSMQHINVQWELWPSNDGWNTYMGEDYMLPMGFDTHSLYHHCSS</sequence>
<dbReference type="PANTHER" id="PTHR39607">
    <property type="entry name" value="XANTHOCILLIN BIOSYNTHESIS CLUSTER TRANSCRIPTION FACTOR XANC-RELATED"/>
    <property type="match status" value="1"/>
</dbReference>
<reference evidence="2 3" key="1">
    <citation type="submission" date="2017-06" db="EMBL/GenBank/DDBJ databases">
        <title>Comparative genomic analysis of Ambrosia Fusariam Clade fungi.</title>
        <authorList>
            <person name="Stajich J.E."/>
            <person name="Carrillo J."/>
            <person name="Kijimoto T."/>
            <person name="Eskalen A."/>
            <person name="O'Donnell K."/>
            <person name="Kasson M."/>
        </authorList>
    </citation>
    <scope>NUCLEOTIDE SEQUENCE [LARGE SCALE GENOMIC DNA]</scope>
    <source>
        <strain evidence="2 3">NRRL62584</strain>
    </source>
</reference>